<dbReference type="AlphaFoldDB" id="A0A8D2KD54"/>
<dbReference type="InterPro" id="IPR027956">
    <property type="entry name" value="CIROZ"/>
</dbReference>
<proteinExistence type="predicted"/>
<dbReference type="InterPro" id="IPR049521">
    <property type="entry name" value="CIROZ_b"/>
</dbReference>
<evidence type="ECO:0000313" key="3">
    <source>
        <dbReference type="Ensembl" id="ENSUPAP00010003998.1"/>
    </source>
</evidence>
<dbReference type="GeneTree" id="ENSGT00390000003592"/>
<dbReference type="Ensembl" id="ENSUPAT00010004610.1">
    <property type="protein sequence ID" value="ENSUPAP00010003998.1"/>
    <property type="gene ID" value="ENSUPAG00010003274.1"/>
</dbReference>
<gene>
    <name evidence="3" type="primary">CUNH1orf127</name>
</gene>
<dbReference type="PANTHER" id="PTHR38653:SF1">
    <property type="entry name" value="GENE 572-RELATED"/>
    <property type="match status" value="1"/>
</dbReference>
<organism evidence="3 4">
    <name type="scientific">Urocitellus parryii</name>
    <name type="common">Arctic ground squirrel</name>
    <name type="synonym">Spermophilus parryii</name>
    <dbReference type="NCBI Taxonomy" id="9999"/>
    <lineage>
        <taxon>Eukaryota</taxon>
        <taxon>Metazoa</taxon>
        <taxon>Chordata</taxon>
        <taxon>Craniata</taxon>
        <taxon>Vertebrata</taxon>
        <taxon>Euteleostomi</taxon>
        <taxon>Mammalia</taxon>
        <taxon>Eutheria</taxon>
        <taxon>Euarchontoglires</taxon>
        <taxon>Glires</taxon>
        <taxon>Rodentia</taxon>
        <taxon>Sciuromorpha</taxon>
        <taxon>Sciuridae</taxon>
        <taxon>Xerinae</taxon>
        <taxon>Marmotini</taxon>
        <taxon>Urocitellus</taxon>
    </lineage>
</organism>
<feature type="compositionally biased region" description="Low complexity" evidence="1">
    <location>
        <begin position="458"/>
        <end position="474"/>
    </location>
</feature>
<dbReference type="Pfam" id="PF15094">
    <property type="entry name" value="DUF4556"/>
    <property type="match status" value="1"/>
</dbReference>
<dbReference type="Proteomes" id="UP000694417">
    <property type="component" value="Unplaced"/>
</dbReference>
<protein>
    <recommendedName>
        <fullName evidence="2">CIROZ beta domain-containing protein</fullName>
    </recommendedName>
</protein>
<feature type="domain" description="CIROZ beta" evidence="2">
    <location>
        <begin position="105"/>
        <end position="209"/>
    </location>
</feature>
<dbReference type="PANTHER" id="PTHR38653">
    <property type="entry name" value="GENE 572-RELATED"/>
    <property type="match status" value="1"/>
</dbReference>
<feature type="region of interest" description="Disordered" evidence="1">
    <location>
        <begin position="214"/>
        <end position="565"/>
    </location>
</feature>
<sequence length="565" mass="59391">MSKQPPAWLSCWPPAGVSRPLPLRSNSGQTPWLLSLRGELVASLEDANLMGLYVDINATSVTVQSPRQDVLQRQEVLNTSLEVLPLWLVSGHYAYSLEAACPVVSSQPETDVSVHIPKQRLGLVKRGSRIEDSLNLKLLRVHQSDTFTVTESRDFVMVSIPAATLLQVQPCQQARGAPGTQAFYKVDLNLEFAEVTAPVLWTVENVFQCTGSGTELPASTAPPRSPPSSPSPGLDTPPARVLSAASSPFQGTGPAAQEQPLQGPVRWSSGELTKEDPGLILRTARPAGGGWASTISPLPRARPVSPRWPPGRSNPPKVSLGSEQSVTEDPGPTRPKQDPTQPLGSPLLLGGDVASPEPLPGGPPQASRALQPLTRHLEARLAQGTLKERSSVTGSKEPPRSGRGLSQEGAGGNLGPLSPEPSQDMEGQGPREQQTATRDPLGASEPESSKGHEVDPTAPLAALGESPLASSSEEPAVRAPDLESTSKWPVSWHGSGAAHTPSPSPLQTLSPRAPAETTSPPTLEPGKPSSANPGASLQREPTEPTLATSPESHGTPGLRHVGRAL</sequence>
<evidence type="ECO:0000313" key="4">
    <source>
        <dbReference type="Proteomes" id="UP000694417"/>
    </source>
</evidence>
<keyword evidence="4" id="KW-1185">Reference proteome</keyword>
<evidence type="ECO:0000259" key="2">
    <source>
        <dbReference type="Pfam" id="PF15094"/>
    </source>
</evidence>
<reference evidence="3" key="1">
    <citation type="submission" date="2025-05" db="UniProtKB">
        <authorList>
            <consortium name="Ensembl"/>
        </authorList>
    </citation>
    <scope>IDENTIFICATION</scope>
</reference>
<accession>A0A8D2KD54</accession>
<dbReference type="Ensembl" id="ENSUPAT00010004620.1">
    <property type="protein sequence ID" value="ENSUPAP00010004008.1"/>
    <property type="gene ID" value="ENSUPAG00010003274.1"/>
</dbReference>
<name>A0A8D2KD54_UROPR</name>
<evidence type="ECO:0000256" key="1">
    <source>
        <dbReference type="SAM" id="MobiDB-lite"/>
    </source>
</evidence>